<dbReference type="AlphaFoldDB" id="A0A9W7WXE6"/>
<feature type="non-terminal residue" evidence="1">
    <location>
        <position position="89"/>
    </location>
</feature>
<evidence type="ECO:0000313" key="2">
    <source>
        <dbReference type="Proteomes" id="UP001059041"/>
    </source>
</evidence>
<reference evidence="1" key="1">
    <citation type="submission" date="2021-02" db="EMBL/GenBank/DDBJ databases">
        <title>Comparative genomics reveals that relaxation of natural selection precedes convergent phenotypic evolution of cavefish.</title>
        <authorList>
            <person name="Peng Z."/>
        </authorList>
    </citation>
    <scope>NUCLEOTIDE SEQUENCE</scope>
    <source>
        <tissue evidence="1">Muscle</tissue>
    </source>
</reference>
<comment type="caution">
    <text evidence="1">The sequence shown here is derived from an EMBL/GenBank/DDBJ whole genome shotgun (WGS) entry which is preliminary data.</text>
</comment>
<dbReference type="EMBL" id="JAFHDT010000005">
    <property type="protein sequence ID" value="KAI7809979.1"/>
    <property type="molecule type" value="Genomic_DNA"/>
</dbReference>
<gene>
    <name evidence="1" type="ORF">IRJ41_020676</name>
</gene>
<evidence type="ECO:0000313" key="1">
    <source>
        <dbReference type="EMBL" id="KAI7809979.1"/>
    </source>
</evidence>
<name>A0A9W7WXE6_TRIRA</name>
<organism evidence="1 2">
    <name type="scientific">Triplophysa rosa</name>
    <name type="common">Cave loach</name>
    <dbReference type="NCBI Taxonomy" id="992332"/>
    <lineage>
        <taxon>Eukaryota</taxon>
        <taxon>Metazoa</taxon>
        <taxon>Chordata</taxon>
        <taxon>Craniata</taxon>
        <taxon>Vertebrata</taxon>
        <taxon>Euteleostomi</taxon>
        <taxon>Actinopterygii</taxon>
        <taxon>Neopterygii</taxon>
        <taxon>Teleostei</taxon>
        <taxon>Ostariophysi</taxon>
        <taxon>Cypriniformes</taxon>
        <taxon>Nemacheilidae</taxon>
        <taxon>Triplophysa</taxon>
    </lineage>
</organism>
<dbReference type="Proteomes" id="UP001059041">
    <property type="component" value="Linkage Group LG5"/>
</dbReference>
<keyword evidence="2" id="KW-1185">Reference proteome</keyword>
<feature type="non-terminal residue" evidence="1">
    <location>
        <position position="1"/>
    </location>
</feature>
<proteinExistence type="predicted"/>
<accession>A0A9W7WXE6</accession>
<sequence>SRGVPQVCSEEFDLGQTPNPAFLFRNSSARGCRGGKPTVMLASVSYLLWPYLDNDRPSIHISSSCRGPSPLICLRGSVPLDAARLKRHT</sequence>
<protein>
    <submittedName>
        <fullName evidence="1">Uncharacterized protein</fullName>
    </submittedName>
</protein>